<protein>
    <submittedName>
        <fullName evidence="3">COG2199: FOG: GGDEF domain</fullName>
    </submittedName>
</protein>
<dbReference type="EMBL" id="UOEC01000057">
    <property type="protein sequence ID" value="VAV89019.1"/>
    <property type="molecule type" value="Genomic_DNA"/>
</dbReference>
<dbReference type="SMART" id="SM00267">
    <property type="entry name" value="GGDEF"/>
    <property type="match status" value="1"/>
</dbReference>
<dbReference type="PANTHER" id="PTHR45138:SF9">
    <property type="entry name" value="DIGUANYLATE CYCLASE DGCM-RELATED"/>
    <property type="match status" value="1"/>
</dbReference>
<evidence type="ECO:0000256" key="1">
    <source>
        <dbReference type="SAM" id="Coils"/>
    </source>
</evidence>
<accession>A0A3B0RA37</accession>
<dbReference type="InterPro" id="IPR043128">
    <property type="entry name" value="Rev_trsase/Diguanyl_cyclase"/>
</dbReference>
<dbReference type="PROSITE" id="PS50887">
    <property type="entry name" value="GGDEF"/>
    <property type="match status" value="1"/>
</dbReference>
<dbReference type="PANTHER" id="PTHR45138">
    <property type="entry name" value="REGULATORY COMPONENTS OF SENSORY TRANSDUCTION SYSTEM"/>
    <property type="match status" value="1"/>
</dbReference>
<dbReference type="GO" id="GO:0005886">
    <property type="term" value="C:plasma membrane"/>
    <property type="evidence" value="ECO:0007669"/>
    <property type="project" value="TreeGrafter"/>
</dbReference>
<name>A0A3B0RA37_9ZZZZ</name>
<dbReference type="AlphaFoldDB" id="A0A3B0RA37"/>
<dbReference type="Pfam" id="PF00990">
    <property type="entry name" value="GGDEF"/>
    <property type="match status" value="1"/>
</dbReference>
<feature type="domain" description="GGDEF" evidence="2">
    <location>
        <begin position="224"/>
        <end position="356"/>
    </location>
</feature>
<dbReference type="NCBIfam" id="TIGR00254">
    <property type="entry name" value="GGDEF"/>
    <property type="match status" value="1"/>
</dbReference>
<dbReference type="GO" id="GO:0043709">
    <property type="term" value="P:cell adhesion involved in single-species biofilm formation"/>
    <property type="evidence" value="ECO:0007669"/>
    <property type="project" value="TreeGrafter"/>
</dbReference>
<dbReference type="InterPro" id="IPR000160">
    <property type="entry name" value="GGDEF_dom"/>
</dbReference>
<dbReference type="InterPro" id="IPR029787">
    <property type="entry name" value="Nucleotide_cyclase"/>
</dbReference>
<dbReference type="GO" id="GO:0052621">
    <property type="term" value="F:diguanylate cyclase activity"/>
    <property type="evidence" value="ECO:0007669"/>
    <property type="project" value="TreeGrafter"/>
</dbReference>
<dbReference type="Gene3D" id="3.30.70.270">
    <property type="match status" value="1"/>
</dbReference>
<dbReference type="GO" id="GO:1902201">
    <property type="term" value="P:negative regulation of bacterial-type flagellum-dependent cell motility"/>
    <property type="evidence" value="ECO:0007669"/>
    <property type="project" value="TreeGrafter"/>
</dbReference>
<dbReference type="FunFam" id="3.30.70.270:FF:000001">
    <property type="entry name" value="Diguanylate cyclase domain protein"/>
    <property type="match status" value="1"/>
</dbReference>
<feature type="coiled-coil region" evidence="1">
    <location>
        <begin position="166"/>
        <end position="193"/>
    </location>
</feature>
<dbReference type="InterPro" id="IPR050469">
    <property type="entry name" value="Diguanylate_Cyclase"/>
</dbReference>
<organism evidence="3">
    <name type="scientific">hydrothermal vent metagenome</name>
    <dbReference type="NCBI Taxonomy" id="652676"/>
    <lineage>
        <taxon>unclassified sequences</taxon>
        <taxon>metagenomes</taxon>
        <taxon>ecological metagenomes</taxon>
    </lineage>
</organism>
<sequence>MFKKKNRNNPFSITPTGEKSPAYTHAVETAGEVFKLVERYCSPPHPQNYNIWFSYVKNDDPRLRKEIDKAVSSTGVLSEFDANQIFQDCIANKDQYSVVHEEAGQKMTDACTTLMTMLDSHIAVNYGFAGALANANDKLKAEPTPENLKVVVNTLLQENKKMRHHTTKLTNRLDKSKEQLSNLTKDLEKIRESSLTDPLTLVGNRKKFDITLAANLAKARDNGTEFCLILADLDHFKQVNDNFGHLVGDAVLKIFAKVVVNSVKGQDTVARHGGEEFAIILPSTTTNGAIQVAELVRKNIESQDLQVTKNGRALGKVTASFGVAQYRVGDDANTIFARADGQLYEAKNKGRNRVAA</sequence>
<dbReference type="CDD" id="cd01949">
    <property type="entry name" value="GGDEF"/>
    <property type="match status" value="1"/>
</dbReference>
<evidence type="ECO:0000259" key="2">
    <source>
        <dbReference type="PROSITE" id="PS50887"/>
    </source>
</evidence>
<dbReference type="SUPFAM" id="SSF55073">
    <property type="entry name" value="Nucleotide cyclase"/>
    <property type="match status" value="1"/>
</dbReference>
<reference evidence="3" key="1">
    <citation type="submission" date="2018-06" db="EMBL/GenBank/DDBJ databases">
        <authorList>
            <person name="Zhirakovskaya E."/>
        </authorList>
    </citation>
    <scope>NUCLEOTIDE SEQUENCE</scope>
</reference>
<gene>
    <name evidence="3" type="ORF">MNBD_ALPHA08-1554</name>
</gene>
<proteinExistence type="predicted"/>
<evidence type="ECO:0000313" key="3">
    <source>
        <dbReference type="EMBL" id="VAV89019.1"/>
    </source>
</evidence>
<keyword evidence="1" id="KW-0175">Coiled coil</keyword>